<name>A0A3S4N4K6_9MAGN</name>
<keyword evidence="3" id="KW-1185">Reference proteome</keyword>
<dbReference type="PANTHER" id="PTHR36373">
    <property type="entry name" value="EXPRESSED PROTEIN"/>
    <property type="match status" value="1"/>
</dbReference>
<feature type="compositionally biased region" description="Basic and acidic residues" evidence="1">
    <location>
        <begin position="160"/>
        <end position="169"/>
    </location>
</feature>
<evidence type="ECO:0000313" key="3">
    <source>
        <dbReference type="Proteomes" id="UP000283530"/>
    </source>
</evidence>
<dbReference type="EMBL" id="QPKB01000001">
    <property type="protein sequence ID" value="RWR72681.1"/>
    <property type="molecule type" value="Genomic_DNA"/>
</dbReference>
<dbReference type="PANTHER" id="PTHR36373:SF1">
    <property type="entry name" value="EXPRESSED PROTEIN"/>
    <property type="match status" value="1"/>
</dbReference>
<feature type="compositionally biased region" description="Pro residues" evidence="1">
    <location>
        <begin position="290"/>
        <end position="300"/>
    </location>
</feature>
<proteinExistence type="predicted"/>
<dbReference type="AlphaFoldDB" id="A0A3S4N4K6"/>
<protein>
    <submittedName>
        <fullName evidence="2">Uncharacterized protein</fullName>
    </submittedName>
</protein>
<feature type="compositionally biased region" description="Basic and acidic residues" evidence="1">
    <location>
        <begin position="239"/>
        <end position="256"/>
    </location>
</feature>
<accession>A0A3S4N4K6</accession>
<sequence>MDIGPEHWDRSIIRSQCSVQEMEPMNIDWNNIESVFVKDNLYEHFNAPKYFDFSAHEESIDDDAWFCRPDCRHPKKAEDFKVKHLRTMSTSEIMPLGERNSRDANLKRRGMIPSENPRSRKPPKNFRDNSENENPNLSPLSPLNRPMAASKTFKSNIKSSAEKKQQKDMDHSVLVLGLQQEKENPSLKSTHSARNLFAGREILNQITEFCRELKKLALNASEREELTQSNGVKLQNTDEGMKEEEPSLEPEKKRDLNSNIYSPETRRKKKITDGAKREGDKVPLHIRSCPPSPQRFPSPLKPTRSKTSKRGILKELEQTVKIDEENENFPVLNAEVTSMDMFWFLKPCTLGK</sequence>
<comment type="caution">
    <text evidence="2">The sequence shown here is derived from an EMBL/GenBank/DDBJ whole genome shotgun (WGS) entry which is preliminary data.</text>
</comment>
<evidence type="ECO:0000313" key="2">
    <source>
        <dbReference type="EMBL" id="RWR72681.1"/>
    </source>
</evidence>
<feature type="region of interest" description="Disordered" evidence="1">
    <location>
        <begin position="235"/>
        <end position="308"/>
    </location>
</feature>
<feature type="compositionally biased region" description="Low complexity" evidence="1">
    <location>
        <begin position="132"/>
        <end position="144"/>
    </location>
</feature>
<reference evidence="2 3" key="1">
    <citation type="journal article" date="2019" name="Nat. Plants">
        <title>Stout camphor tree genome fills gaps in understanding of flowering plant genome evolution.</title>
        <authorList>
            <person name="Chaw S.M."/>
            <person name="Liu Y.C."/>
            <person name="Wu Y.W."/>
            <person name="Wang H.Y."/>
            <person name="Lin C.I."/>
            <person name="Wu C.S."/>
            <person name="Ke H.M."/>
            <person name="Chang L.Y."/>
            <person name="Hsu C.Y."/>
            <person name="Yang H.T."/>
            <person name="Sudianto E."/>
            <person name="Hsu M.H."/>
            <person name="Wu K.P."/>
            <person name="Wang L.N."/>
            <person name="Leebens-Mack J.H."/>
            <person name="Tsai I.J."/>
        </authorList>
    </citation>
    <scope>NUCLEOTIDE SEQUENCE [LARGE SCALE GENOMIC DNA]</scope>
    <source>
        <strain evidence="3">cv. Chaw 1501</strain>
        <tissue evidence="2">Young leaves</tissue>
    </source>
</reference>
<feature type="compositionally biased region" description="Basic and acidic residues" evidence="1">
    <location>
        <begin position="271"/>
        <end position="283"/>
    </location>
</feature>
<evidence type="ECO:0000256" key="1">
    <source>
        <dbReference type="SAM" id="MobiDB-lite"/>
    </source>
</evidence>
<dbReference type="Proteomes" id="UP000283530">
    <property type="component" value="Unassembled WGS sequence"/>
</dbReference>
<dbReference type="OrthoDB" id="1924112at2759"/>
<organism evidence="2 3">
    <name type="scientific">Cinnamomum micranthum f. kanehirae</name>
    <dbReference type="NCBI Taxonomy" id="337451"/>
    <lineage>
        <taxon>Eukaryota</taxon>
        <taxon>Viridiplantae</taxon>
        <taxon>Streptophyta</taxon>
        <taxon>Embryophyta</taxon>
        <taxon>Tracheophyta</taxon>
        <taxon>Spermatophyta</taxon>
        <taxon>Magnoliopsida</taxon>
        <taxon>Magnoliidae</taxon>
        <taxon>Laurales</taxon>
        <taxon>Lauraceae</taxon>
        <taxon>Cinnamomum</taxon>
    </lineage>
</organism>
<feature type="region of interest" description="Disordered" evidence="1">
    <location>
        <begin position="91"/>
        <end position="169"/>
    </location>
</feature>
<gene>
    <name evidence="2" type="ORF">CKAN_00091800</name>
</gene>